<comment type="caution">
    <text evidence="10">The sequence shown here is derived from an EMBL/GenBank/DDBJ whole genome shotgun (WGS) entry which is preliminary data.</text>
</comment>
<feature type="domain" description="L-asparaginase N-terminal" evidence="8">
    <location>
        <begin position="10"/>
        <end position="200"/>
    </location>
</feature>
<feature type="binding site" evidence="5">
    <location>
        <position position="64"/>
    </location>
    <ligand>
        <name>substrate</name>
    </ligand>
</feature>
<evidence type="ECO:0000259" key="9">
    <source>
        <dbReference type="Pfam" id="PF17763"/>
    </source>
</evidence>
<dbReference type="PRINTS" id="PR00139">
    <property type="entry name" value="ASNGLNASE"/>
</dbReference>
<keyword evidence="3" id="KW-0378">Hydrolase</keyword>
<dbReference type="Pfam" id="PF17763">
    <property type="entry name" value="Asparaginase_C"/>
    <property type="match status" value="1"/>
</dbReference>
<dbReference type="InterPro" id="IPR036152">
    <property type="entry name" value="Asp/glu_Ase-like_sf"/>
</dbReference>
<dbReference type="NCBIfam" id="TIGR00519">
    <property type="entry name" value="asnASE_I"/>
    <property type="match status" value="1"/>
</dbReference>
<dbReference type="EC" id="3.5.1.1" evidence="2"/>
<dbReference type="Pfam" id="PF00710">
    <property type="entry name" value="Asparaginase"/>
    <property type="match status" value="1"/>
</dbReference>
<dbReference type="GO" id="GO:0009066">
    <property type="term" value="P:aspartate family amino acid metabolic process"/>
    <property type="evidence" value="ECO:0007669"/>
    <property type="project" value="UniProtKB-ARBA"/>
</dbReference>
<dbReference type="PIRSF" id="PIRSF500176">
    <property type="entry name" value="L_ASNase"/>
    <property type="match status" value="1"/>
</dbReference>
<dbReference type="InterPro" id="IPR020827">
    <property type="entry name" value="Asparaginase/glutaminase_AS1"/>
</dbReference>
<protein>
    <recommendedName>
        <fullName evidence="2">asparaginase</fullName>
        <ecNumber evidence="2">3.5.1.1</ecNumber>
    </recommendedName>
</protein>
<dbReference type="SFLD" id="SFLDS00057">
    <property type="entry name" value="Glutaminase/Asparaginase"/>
    <property type="match status" value="1"/>
</dbReference>
<dbReference type="InterPro" id="IPR027473">
    <property type="entry name" value="L-asparaginase_C"/>
</dbReference>
<gene>
    <name evidence="10" type="ORF">IAB08_04865</name>
</gene>
<proteinExistence type="inferred from homology"/>
<dbReference type="FunFam" id="3.40.50.1170:FF:000001">
    <property type="entry name" value="L-asparaginase 2"/>
    <property type="match status" value="1"/>
</dbReference>
<evidence type="ECO:0000313" key="10">
    <source>
        <dbReference type="EMBL" id="MBO8432605.1"/>
    </source>
</evidence>
<dbReference type="SMART" id="SM00870">
    <property type="entry name" value="Asparaginase"/>
    <property type="match status" value="1"/>
</dbReference>
<evidence type="ECO:0000313" key="11">
    <source>
        <dbReference type="Proteomes" id="UP000823612"/>
    </source>
</evidence>
<evidence type="ECO:0000256" key="1">
    <source>
        <dbReference type="ARBA" id="ARBA00010518"/>
    </source>
</evidence>
<evidence type="ECO:0000256" key="2">
    <source>
        <dbReference type="ARBA" id="ARBA00012920"/>
    </source>
</evidence>
<dbReference type="PANTHER" id="PTHR11707:SF28">
    <property type="entry name" value="60 KDA LYSOPHOSPHOLIPASE"/>
    <property type="match status" value="1"/>
</dbReference>
<dbReference type="InterPro" id="IPR037152">
    <property type="entry name" value="L-asparaginase_N_sf"/>
</dbReference>
<organism evidence="10 11">
    <name type="scientific">Candidatus Pullibacteroides excrementavium</name>
    <dbReference type="NCBI Taxonomy" id="2840905"/>
    <lineage>
        <taxon>Bacteria</taxon>
        <taxon>Pseudomonadati</taxon>
        <taxon>Bacteroidota</taxon>
        <taxon>Bacteroidia</taxon>
        <taxon>Bacteroidales</taxon>
        <taxon>Candidatus Pullibacteroides</taxon>
    </lineage>
</organism>
<comment type="similarity">
    <text evidence="1">Belongs to the asparaginase 1 family.</text>
</comment>
<feature type="active site" evidence="6">
    <location>
        <position position="19"/>
    </location>
</feature>
<feature type="active site" description="O-isoaspartyl threonine intermediate" evidence="4">
    <location>
        <position position="19"/>
    </location>
</feature>
<accession>A0A9D9GZB5</accession>
<dbReference type="InterPro" id="IPR006034">
    <property type="entry name" value="Asparaginase/glutaminase-like"/>
</dbReference>
<dbReference type="PROSITE" id="PS00917">
    <property type="entry name" value="ASN_GLN_ASE_2"/>
    <property type="match status" value="1"/>
</dbReference>
<dbReference type="PROSITE" id="PS00144">
    <property type="entry name" value="ASN_GLN_ASE_1"/>
    <property type="match status" value="1"/>
</dbReference>
<dbReference type="GO" id="GO:0004067">
    <property type="term" value="F:asparaginase activity"/>
    <property type="evidence" value="ECO:0007669"/>
    <property type="project" value="UniProtKB-UniRule"/>
</dbReference>
<feature type="binding site" evidence="5">
    <location>
        <begin position="95"/>
        <end position="96"/>
    </location>
    <ligand>
        <name>substrate</name>
    </ligand>
</feature>
<evidence type="ECO:0000256" key="4">
    <source>
        <dbReference type="PIRSR" id="PIRSR001220-1"/>
    </source>
</evidence>
<dbReference type="SUPFAM" id="SSF53774">
    <property type="entry name" value="Glutaminase/Asparaginase"/>
    <property type="match status" value="1"/>
</dbReference>
<dbReference type="InterPro" id="IPR006033">
    <property type="entry name" value="AsnA_fam"/>
</dbReference>
<name>A0A9D9GZB5_9BACT</name>
<dbReference type="InterPro" id="IPR041725">
    <property type="entry name" value="L-asparaginase_I"/>
</dbReference>
<feature type="active site" evidence="7">
    <location>
        <position position="95"/>
    </location>
</feature>
<dbReference type="CDD" id="cd08963">
    <property type="entry name" value="L-asparaginase_I"/>
    <property type="match status" value="1"/>
</dbReference>
<feature type="domain" description="Asparaginase/glutaminase C-terminal" evidence="9">
    <location>
        <begin position="224"/>
        <end position="338"/>
    </location>
</feature>
<evidence type="ECO:0000256" key="5">
    <source>
        <dbReference type="PIRSR" id="PIRSR001220-2"/>
    </source>
</evidence>
<dbReference type="InterPro" id="IPR040919">
    <property type="entry name" value="Asparaginase_C"/>
</dbReference>
<dbReference type="AlphaFoldDB" id="A0A9D9GZB5"/>
<dbReference type="Gene3D" id="3.40.50.1170">
    <property type="entry name" value="L-asparaginase, N-terminal domain"/>
    <property type="match status" value="1"/>
</dbReference>
<dbReference type="EMBL" id="JADIMZ010000074">
    <property type="protein sequence ID" value="MBO8432605.1"/>
    <property type="molecule type" value="Genomic_DNA"/>
</dbReference>
<evidence type="ECO:0000256" key="7">
    <source>
        <dbReference type="PROSITE-ProRule" id="PRU10100"/>
    </source>
</evidence>
<evidence type="ECO:0000259" key="8">
    <source>
        <dbReference type="Pfam" id="PF00710"/>
    </source>
</evidence>
<sequence length="351" mass="38160">MPGENTRKRKILIIYTGGTIGMVQDSVTGALSPFRFEGLMDAMPGLKSLAVEIDSYSFPHLIDSSDMGPEGWVHIGKAIEEHYDEYDGFVVLHGTDTMAYTASALSFMLENLGKPVVLTGSQLPIGVLRSDGKANLVNALEMAASVDENGEPRVREVCVCFGDCLYRGNRITKFSAESFTAFLSANFPALAKVGVHVKWNPLLQREARNRPLVPFRVQKELESHVLIMKIHPGMTPAILKSMLENTDLKGMVLGTYGSGNAPTSEAFVDALSVARDRRIPVLNITQCAEGSVEMGKYAASTQLQSLGVISGKDMTTEAAVTKMMYLLGKGMDYEAVCKALGEDLRGEMTCF</sequence>
<dbReference type="PIRSF" id="PIRSF001220">
    <property type="entry name" value="L-ASNase_gatD"/>
    <property type="match status" value="1"/>
</dbReference>
<reference evidence="10" key="2">
    <citation type="journal article" date="2021" name="PeerJ">
        <title>Extensive microbial diversity within the chicken gut microbiome revealed by metagenomics and culture.</title>
        <authorList>
            <person name="Gilroy R."/>
            <person name="Ravi A."/>
            <person name="Getino M."/>
            <person name="Pursley I."/>
            <person name="Horton D.L."/>
            <person name="Alikhan N.F."/>
            <person name="Baker D."/>
            <person name="Gharbi K."/>
            <person name="Hall N."/>
            <person name="Watson M."/>
            <person name="Adriaenssens E.M."/>
            <person name="Foster-Nyarko E."/>
            <person name="Jarju S."/>
            <person name="Secka A."/>
            <person name="Antonio M."/>
            <person name="Oren A."/>
            <person name="Chaudhuri R.R."/>
            <person name="La Ragione R."/>
            <person name="Hildebrand F."/>
            <person name="Pallen M.J."/>
        </authorList>
    </citation>
    <scope>NUCLEOTIDE SEQUENCE</scope>
    <source>
        <strain evidence="10">2889</strain>
    </source>
</reference>
<evidence type="ECO:0000256" key="6">
    <source>
        <dbReference type="PROSITE-ProRule" id="PRU10099"/>
    </source>
</evidence>
<dbReference type="Proteomes" id="UP000823612">
    <property type="component" value="Unassembled WGS sequence"/>
</dbReference>
<evidence type="ECO:0000256" key="3">
    <source>
        <dbReference type="ARBA" id="ARBA00022801"/>
    </source>
</evidence>
<dbReference type="PANTHER" id="PTHR11707">
    <property type="entry name" value="L-ASPARAGINASE"/>
    <property type="match status" value="1"/>
</dbReference>
<dbReference type="PROSITE" id="PS51732">
    <property type="entry name" value="ASN_GLN_ASE_3"/>
    <property type="match status" value="1"/>
</dbReference>
<dbReference type="InterPro" id="IPR027475">
    <property type="entry name" value="Asparaginase/glutaminase_AS2"/>
</dbReference>
<dbReference type="FunFam" id="3.40.50.40:FF:000001">
    <property type="entry name" value="L-asparaginase 1"/>
    <property type="match status" value="1"/>
</dbReference>
<reference evidence="10" key="1">
    <citation type="submission" date="2020-10" db="EMBL/GenBank/DDBJ databases">
        <authorList>
            <person name="Gilroy R."/>
        </authorList>
    </citation>
    <scope>NUCLEOTIDE SEQUENCE</scope>
    <source>
        <strain evidence="10">2889</strain>
    </source>
</reference>
<dbReference type="Gene3D" id="3.40.50.40">
    <property type="match status" value="1"/>
</dbReference>
<dbReference type="InterPro" id="IPR027474">
    <property type="entry name" value="L-asparaginase_N"/>
</dbReference>